<name>A0A1H4IY57_RHOJO</name>
<gene>
    <name evidence="1" type="ORF">SAMN04490220_0650</name>
</gene>
<dbReference type="RefSeq" id="WP_073369780.1">
    <property type="nucleotide sequence ID" value="NZ_FNTL01000002.1"/>
</dbReference>
<organism evidence="1 2">
    <name type="scientific">Rhodococcus jostii</name>
    <dbReference type="NCBI Taxonomy" id="132919"/>
    <lineage>
        <taxon>Bacteria</taxon>
        <taxon>Bacillati</taxon>
        <taxon>Actinomycetota</taxon>
        <taxon>Actinomycetes</taxon>
        <taxon>Mycobacteriales</taxon>
        <taxon>Nocardiaceae</taxon>
        <taxon>Rhodococcus</taxon>
    </lineage>
</organism>
<reference evidence="2" key="1">
    <citation type="submission" date="2016-10" db="EMBL/GenBank/DDBJ databases">
        <authorList>
            <person name="Varghese N."/>
        </authorList>
    </citation>
    <scope>NUCLEOTIDE SEQUENCE [LARGE SCALE GENOMIC DNA]</scope>
    <source>
        <strain evidence="2">DSM 44719</strain>
    </source>
</reference>
<dbReference type="EMBL" id="FNTL01000002">
    <property type="protein sequence ID" value="SEB39001.1"/>
    <property type="molecule type" value="Genomic_DNA"/>
</dbReference>
<evidence type="ECO:0000313" key="2">
    <source>
        <dbReference type="Proteomes" id="UP000183407"/>
    </source>
</evidence>
<dbReference type="AlphaFoldDB" id="A0A1H4IY57"/>
<sequence length="91" mass="10081">MDNRLPTGYIVYLEDDDGVDLIPEGNDASVVDGVLTIFKNTEVLAIYRAGSWKAIRRDKDVTRYIDKQLVPISIETIEHSANSTEPGTAVD</sequence>
<dbReference type="Proteomes" id="UP000183407">
    <property type="component" value="Unassembled WGS sequence"/>
</dbReference>
<proteinExistence type="predicted"/>
<evidence type="ECO:0000313" key="1">
    <source>
        <dbReference type="EMBL" id="SEB39001.1"/>
    </source>
</evidence>
<accession>A0A1H4IY57</accession>
<protein>
    <submittedName>
        <fullName evidence="1">Uncharacterized protein</fullName>
    </submittedName>
</protein>